<proteinExistence type="predicted"/>
<feature type="chain" id="PRO_5001996632" evidence="1">
    <location>
        <begin position="24"/>
        <end position="96"/>
    </location>
</feature>
<dbReference type="STRING" id="1300345.LF41_774"/>
<dbReference type="PROSITE" id="PS51257">
    <property type="entry name" value="PROKAR_LIPOPROTEIN"/>
    <property type="match status" value="1"/>
</dbReference>
<feature type="signal peptide" evidence="1">
    <location>
        <begin position="1"/>
        <end position="23"/>
    </location>
</feature>
<keyword evidence="1" id="KW-0732">Signal</keyword>
<keyword evidence="2" id="KW-0449">Lipoprotein</keyword>
<accession>A0A0A2WKB1</accession>
<dbReference type="AlphaFoldDB" id="A0A0A2WKB1"/>
<evidence type="ECO:0000313" key="3">
    <source>
        <dbReference type="Proteomes" id="UP000030518"/>
    </source>
</evidence>
<dbReference type="EMBL" id="JRKJ01000002">
    <property type="protein sequence ID" value="KGQ20238.1"/>
    <property type="molecule type" value="Genomic_DNA"/>
</dbReference>
<evidence type="ECO:0000256" key="1">
    <source>
        <dbReference type="SAM" id="SignalP"/>
    </source>
</evidence>
<keyword evidence="3" id="KW-1185">Reference proteome</keyword>
<organism evidence="2 3">
    <name type="scientific">Lysobacter dokdonensis DS-58</name>
    <dbReference type="NCBI Taxonomy" id="1300345"/>
    <lineage>
        <taxon>Bacteria</taxon>
        <taxon>Pseudomonadati</taxon>
        <taxon>Pseudomonadota</taxon>
        <taxon>Gammaproteobacteria</taxon>
        <taxon>Lysobacterales</taxon>
        <taxon>Lysobacteraceae</taxon>
        <taxon>Noviluteimonas</taxon>
    </lineage>
</organism>
<sequence length="96" mass="9842">MLKVAGIVAALVVAVSLGGCVTATPVITPTGQQGFTINCSAMNDVGQCYKKAGELCGSAGYEIFDQNNKPAGFWSAANQTMVVRCKVPGEAQKATS</sequence>
<dbReference type="OrthoDB" id="5568555at2"/>
<dbReference type="PATRIC" id="fig|1300345.3.peg.100"/>
<dbReference type="RefSeq" id="WP_052115996.1">
    <property type="nucleotide sequence ID" value="NZ_JRKJ01000002.1"/>
</dbReference>
<gene>
    <name evidence="2" type="ORF">LF41_774</name>
</gene>
<name>A0A0A2WKB1_9GAMM</name>
<reference evidence="2 3" key="1">
    <citation type="submission" date="2014-09" db="EMBL/GenBank/DDBJ databases">
        <title>Genome sequences of Lysobacter dokdonensis DS-58.</title>
        <authorList>
            <person name="Kim J.F."/>
            <person name="Kwak M.-J."/>
        </authorList>
    </citation>
    <scope>NUCLEOTIDE SEQUENCE [LARGE SCALE GENOMIC DNA]</scope>
    <source>
        <strain evidence="2 3">DS-58</strain>
    </source>
</reference>
<evidence type="ECO:0000313" key="2">
    <source>
        <dbReference type="EMBL" id="KGQ20238.1"/>
    </source>
</evidence>
<protein>
    <submittedName>
        <fullName evidence="2">Lipoprotein</fullName>
    </submittedName>
</protein>
<comment type="caution">
    <text evidence="2">The sequence shown here is derived from an EMBL/GenBank/DDBJ whole genome shotgun (WGS) entry which is preliminary data.</text>
</comment>
<dbReference type="Proteomes" id="UP000030518">
    <property type="component" value="Unassembled WGS sequence"/>
</dbReference>